<keyword evidence="4" id="KW-1185">Reference proteome</keyword>
<dbReference type="PANTHER" id="PTHR31569:SF4">
    <property type="entry name" value="SWIM-TYPE DOMAIN-CONTAINING PROTEIN"/>
    <property type="match status" value="1"/>
</dbReference>
<keyword evidence="1" id="KW-0175">Coiled coil</keyword>
<sequence length="290" mass="32606">MKNVAYNTKKKWNGSLEAVIVGRALLGSGRTWINDADGILCAWRDVVYSDTEDDFEKRWSTLENEFEQQPAIVDYLRDTYFPMRHEFAQFHTKKHRNFGVRVTSRTESAHGVLKRFLKNRNNDLLTLVNAIEEALARLQENFAARLQEQTSKKIVRYNSYIFKQLWYHVGFAAFGLIAAQVKIAEEAIAKNKTLPCYPTRAPVPPAPHWRAQDMRPTINNLHLRGAQGTTWNINSFNSLGGQGGQDMGPTINNLDFSGAQGTTWNINSFNLPGGHGLQGTPPSGQGGQGR</sequence>
<evidence type="ECO:0000313" key="4">
    <source>
        <dbReference type="Proteomes" id="UP001303889"/>
    </source>
</evidence>
<accession>A0AAN6RNR4</accession>
<comment type="caution">
    <text evidence="3">The sequence shown here is derived from an EMBL/GenBank/DDBJ whole genome shotgun (WGS) entry which is preliminary data.</text>
</comment>
<dbReference type="PANTHER" id="PTHR31569">
    <property type="entry name" value="SWIM-TYPE DOMAIN-CONTAINING PROTEIN"/>
    <property type="match status" value="1"/>
</dbReference>
<dbReference type="Proteomes" id="UP001303889">
    <property type="component" value="Unassembled WGS sequence"/>
</dbReference>
<feature type="coiled-coil region" evidence="1">
    <location>
        <begin position="121"/>
        <end position="148"/>
    </location>
</feature>
<evidence type="ECO:0000313" key="3">
    <source>
        <dbReference type="EMBL" id="KAK3896838.1"/>
    </source>
</evidence>
<dbReference type="AlphaFoldDB" id="A0AAN6RNR4"/>
<name>A0AAN6RNR4_9PEZI</name>
<reference evidence="3" key="2">
    <citation type="submission" date="2023-05" db="EMBL/GenBank/DDBJ databases">
        <authorList>
            <consortium name="Lawrence Berkeley National Laboratory"/>
            <person name="Steindorff A."/>
            <person name="Hensen N."/>
            <person name="Bonometti L."/>
            <person name="Westerberg I."/>
            <person name="Brannstrom I.O."/>
            <person name="Guillou S."/>
            <person name="Cros-Aarteil S."/>
            <person name="Calhoun S."/>
            <person name="Haridas S."/>
            <person name="Kuo A."/>
            <person name="Mondo S."/>
            <person name="Pangilinan J."/>
            <person name="Riley R."/>
            <person name="Labutti K."/>
            <person name="Andreopoulos B."/>
            <person name="Lipzen A."/>
            <person name="Chen C."/>
            <person name="Yanf M."/>
            <person name="Daum C."/>
            <person name="Ng V."/>
            <person name="Clum A."/>
            <person name="Ohm R."/>
            <person name="Martin F."/>
            <person name="Silar P."/>
            <person name="Natvig D."/>
            <person name="Lalanne C."/>
            <person name="Gautier V."/>
            <person name="Ament-Velasquez S.L."/>
            <person name="Kruys A."/>
            <person name="Hutchinson M.I."/>
            <person name="Powell A.J."/>
            <person name="Barry K."/>
            <person name="Miller A.N."/>
            <person name="Grigoriev I.V."/>
            <person name="Debuchy R."/>
            <person name="Gladieux P."/>
            <person name="Thoren M.H."/>
            <person name="Johannesson H."/>
        </authorList>
    </citation>
    <scope>NUCLEOTIDE SEQUENCE</scope>
    <source>
        <strain evidence="3">CBS 103.79</strain>
    </source>
</reference>
<evidence type="ECO:0000256" key="1">
    <source>
        <dbReference type="SAM" id="Coils"/>
    </source>
</evidence>
<proteinExistence type="predicted"/>
<dbReference type="InterPro" id="IPR052579">
    <property type="entry name" value="Zinc_finger_SWIM"/>
</dbReference>
<protein>
    <submittedName>
        <fullName evidence="3">Uncharacterized protein</fullName>
    </submittedName>
</protein>
<feature type="region of interest" description="Disordered" evidence="2">
    <location>
        <begin position="269"/>
        <end position="290"/>
    </location>
</feature>
<organism evidence="3 4">
    <name type="scientific">Staphylotrichum tortipilum</name>
    <dbReference type="NCBI Taxonomy" id="2831512"/>
    <lineage>
        <taxon>Eukaryota</taxon>
        <taxon>Fungi</taxon>
        <taxon>Dikarya</taxon>
        <taxon>Ascomycota</taxon>
        <taxon>Pezizomycotina</taxon>
        <taxon>Sordariomycetes</taxon>
        <taxon>Sordariomycetidae</taxon>
        <taxon>Sordariales</taxon>
        <taxon>Chaetomiaceae</taxon>
        <taxon>Staphylotrichum</taxon>
    </lineage>
</organism>
<dbReference type="EMBL" id="MU856376">
    <property type="protein sequence ID" value="KAK3896838.1"/>
    <property type="molecule type" value="Genomic_DNA"/>
</dbReference>
<reference evidence="3" key="1">
    <citation type="journal article" date="2023" name="Mol. Phylogenet. Evol.">
        <title>Genome-scale phylogeny and comparative genomics of the fungal order Sordariales.</title>
        <authorList>
            <person name="Hensen N."/>
            <person name="Bonometti L."/>
            <person name="Westerberg I."/>
            <person name="Brannstrom I.O."/>
            <person name="Guillou S."/>
            <person name="Cros-Aarteil S."/>
            <person name="Calhoun S."/>
            <person name="Haridas S."/>
            <person name="Kuo A."/>
            <person name="Mondo S."/>
            <person name="Pangilinan J."/>
            <person name="Riley R."/>
            <person name="LaButti K."/>
            <person name="Andreopoulos B."/>
            <person name="Lipzen A."/>
            <person name="Chen C."/>
            <person name="Yan M."/>
            <person name="Daum C."/>
            <person name="Ng V."/>
            <person name="Clum A."/>
            <person name="Steindorff A."/>
            <person name="Ohm R.A."/>
            <person name="Martin F."/>
            <person name="Silar P."/>
            <person name="Natvig D.O."/>
            <person name="Lalanne C."/>
            <person name="Gautier V."/>
            <person name="Ament-Velasquez S.L."/>
            <person name="Kruys A."/>
            <person name="Hutchinson M.I."/>
            <person name="Powell A.J."/>
            <person name="Barry K."/>
            <person name="Miller A.N."/>
            <person name="Grigoriev I.V."/>
            <person name="Debuchy R."/>
            <person name="Gladieux P."/>
            <person name="Hiltunen Thoren M."/>
            <person name="Johannesson H."/>
        </authorList>
    </citation>
    <scope>NUCLEOTIDE SEQUENCE</scope>
    <source>
        <strain evidence="3">CBS 103.79</strain>
    </source>
</reference>
<evidence type="ECO:0000256" key="2">
    <source>
        <dbReference type="SAM" id="MobiDB-lite"/>
    </source>
</evidence>
<gene>
    <name evidence="3" type="ORF">C8A05DRAFT_39615</name>
</gene>